<dbReference type="Gene3D" id="2.40.160.20">
    <property type="match status" value="1"/>
</dbReference>
<protein>
    <submittedName>
        <fullName evidence="4">Opacity protein and related surface antigens</fullName>
    </submittedName>
</protein>
<dbReference type="InterPro" id="IPR027385">
    <property type="entry name" value="Beta-barrel_OMP"/>
</dbReference>
<feature type="signal peptide" evidence="2">
    <location>
        <begin position="1"/>
        <end position="32"/>
    </location>
</feature>
<dbReference type="EMBL" id="OOFM01000005">
    <property type="protein sequence ID" value="SPL66289.1"/>
    <property type="molecule type" value="Genomic_DNA"/>
</dbReference>
<dbReference type="Proteomes" id="UP000246073">
    <property type="component" value="Unassembled WGS sequence"/>
</dbReference>
<feature type="domain" description="Outer membrane protein beta-barrel" evidence="3">
    <location>
        <begin position="22"/>
        <end position="229"/>
    </location>
</feature>
<evidence type="ECO:0000256" key="1">
    <source>
        <dbReference type="ARBA" id="ARBA00022729"/>
    </source>
</evidence>
<keyword evidence="1 2" id="KW-0732">Signal</keyword>
<gene>
    <name evidence="4" type="ORF">OHAE_2156</name>
</gene>
<dbReference type="RefSeq" id="WP_235892027.1">
    <property type="nucleotide sequence ID" value="NZ_JABFCY010000012.1"/>
</dbReference>
<organism evidence="4 5">
    <name type="scientific">Ochrobactrum soli</name>
    <dbReference type="NCBI Taxonomy" id="2448455"/>
    <lineage>
        <taxon>Bacteria</taxon>
        <taxon>Pseudomonadati</taxon>
        <taxon>Pseudomonadota</taxon>
        <taxon>Alphaproteobacteria</taxon>
        <taxon>Hyphomicrobiales</taxon>
        <taxon>Brucellaceae</taxon>
        <taxon>Brucella/Ochrobactrum group</taxon>
        <taxon>Ochrobactrum</taxon>
    </lineage>
</organism>
<evidence type="ECO:0000256" key="2">
    <source>
        <dbReference type="SAM" id="SignalP"/>
    </source>
</evidence>
<sequence length="235" mass="25383">MSGVLIMFAKWRALDLSAIVLAGFSVVSVASAADLDAVGYEPIVEAQPVEVGSGWYLRGDLGYNISSKTGLSARDQFGNSISESFDLDKNFVPSVGIGYQFTDYLRADVTGSYSKQDMEDFPAEARIWDMMANAYVDLGNFAGFTPYLGGGLGFANVRYTFDTGVGDLKSDDDYRFAWALMAGVGIDVASNIKLDLGYRYGVISSGDVVSGNGITISDQDIKSHQLRAGIRFTTW</sequence>
<feature type="chain" id="PRO_5015172655" evidence="2">
    <location>
        <begin position="33"/>
        <end position="235"/>
    </location>
</feature>
<accession>A0A2P9HQC4</accession>
<dbReference type="Pfam" id="PF13505">
    <property type="entry name" value="OMP_b-brl"/>
    <property type="match status" value="1"/>
</dbReference>
<name>A0A2P9HQC4_9HYPH</name>
<dbReference type="AlphaFoldDB" id="A0A2P9HQC4"/>
<evidence type="ECO:0000313" key="5">
    <source>
        <dbReference type="Proteomes" id="UP000246073"/>
    </source>
</evidence>
<dbReference type="InterPro" id="IPR011250">
    <property type="entry name" value="OMP/PagP_B-barrel"/>
</dbReference>
<proteinExistence type="predicted"/>
<evidence type="ECO:0000313" key="4">
    <source>
        <dbReference type="EMBL" id="SPL66289.1"/>
    </source>
</evidence>
<evidence type="ECO:0000259" key="3">
    <source>
        <dbReference type="Pfam" id="PF13505"/>
    </source>
</evidence>
<reference evidence="5" key="1">
    <citation type="submission" date="2017-12" db="EMBL/GenBank/DDBJ databases">
        <authorList>
            <person name="Diaz M."/>
        </authorList>
    </citation>
    <scope>NUCLEOTIDE SEQUENCE [LARGE SCALE GENOMIC DNA]</scope>
    <source>
        <strain evidence="5">FI11154</strain>
    </source>
</reference>
<dbReference type="SUPFAM" id="SSF56925">
    <property type="entry name" value="OMPA-like"/>
    <property type="match status" value="1"/>
</dbReference>